<dbReference type="RefSeq" id="WP_111653442.1">
    <property type="nucleotide sequence ID" value="NZ_JACHWI010000002.1"/>
</dbReference>
<accession>A0A327Z2X2</accession>
<name>A0A327Z2X2_9ACTN</name>
<comment type="caution">
    <text evidence="1">The sequence shown here is derived from an EMBL/GenBank/DDBJ whole genome shotgun (WGS) entry which is preliminary data.</text>
</comment>
<reference evidence="1 2" key="1">
    <citation type="submission" date="2018-06" db="EMBL/GenBank/DDBJ databases">
        <title>Genomic Encyclopedia of Type Strains, Phase III (KMG-III): the genomes of soil and plant-associated and newly described type strains.</title>
        <authorList>
            <person name="Whitman W."/>
        </authorList>
    </citation>
    <scope>NUCLEOTIDE SEQUENCE [LARGE SCALE GENOMIC DNA]</scope>
    <source>
        <strain evidence="1 2">CGMCC 4.7090</strain>
    </source>
</reference>
<evidence type="ECO:0000313" key="1">
    <source>
        <dbReference type="EMBL" id="RAK28368.1"/>
    </source>
</evidence>
<protein>
    <submittedName>
        <fullName evidence="1">Uncharacterized protein</fullName>
    </submittedName>
</protein>
<dbReference type="EMBL" id="QLMJ01000020">
    <property type="protein sequence ID" value="RAK28368.1"/>
    <property type="molecule type" value="Genomic_DNA"/>
</dbReference>
<sequence length="87" mass="9582">MARTKITFKPGALERIGRQAVEQFNAKMQPVMDEVFEECSGRPVGEVKPVLARHWTAGGGKPIPEPQLTRWAELISGGQRIVLRNGG</sequence>
<dbReference type="OrthoDB" id="4775007at2"/>
<dbReference type="Proteomes" id="UP000249341">
    <property type="component" value="Unassembled WGS sequence"/>
</dbReference>
<evidence type="ECO:0000313" key="2">
    <source>
        <dbReference type="Proteomes" id="UP000249341"/>
    </source>
</evidence>
<gene>
    <name evidence="1" type="ORF">B0I29_120136</name>
</gene>
<organism evidence="1 2">
    <name type="scientific">Actinoplanes lutulentus</name>
    <dbReference type="NCBI Taxonomy" id="1287878"/>
    <lineage>
        <taxon>Bacteria</taxon>
        <taxon>Bacillati</taxon>
        <taxon>Actinomycetota</taxon>
        <taxon>Actinomycetes</taxon>
        <taxon>Micromonosporales</taxon>
        <taxon>Micromonosporaceae</taxon>
        <taxon>Actinoplanes</taxon>
    </lineage>
</organism>
<proteinExistence type="predicted"/>
<dbReference type="AlphaFoldDB" id="A0A327Z2X2"/>
<keyword evidence="2" id="KW-1185">Reference proteome</keyword>